<sequence length="96" mass="9760">MKKTLIYTVTAIVVLAGAFPAFAKGSNGSRGNGNGGCANCQNRAAATKPACDGTGPKGQGTGNQRPMDGRGKQYQRDATVSQPAPAQTEQAPPPNN</sequence>
<dbReference type="STRING" id="316067.Geob_0851"/>
<keyword evidence="2" id="KW-0732">Signal</keyword>
<evidence type="ECO:0000256" key="2">
    <source>
        <dbReference type="SAM" id="SignalP"/>
    </source>
</evidence>
<dbReference type="HOGENOM" id="CLU_2355698_0_0_7"/>
<accession>B9M1R7</accession>
<dbReference type="Proteomes" id="UP000007721">
    <property type="component" value="Chromosome"/>
</dbReference>
<dbReference type="RefSeq" id="WP_012645942.1">
    <property type="nucleotide sequence ID" value="NC_011979.1"/>
</dbReference>
<feature type="compositionally biased region" description="Low complexity" evidence="1">
    <location>
        <begin position="37"/>
        <end position="46"/>
    </location>
</feature>
<reference evidence="3 4" key="1">
    <citation type="submission" date="2009-01" db="EMBL/GenBank/DDBJ databases">
        <title>Complete sequence of Geobacter sp. FRC-32.</title>
        <authorList>
            <consortium name="US DOE Joint Genome Institute"/>
            <person name="Lucas S."/>
            <person name="Copeland A."/>
            <person name="Lapidus A."/>
            <person name="Glavina del Rio T."/>
            <person name="Dalin E."/>
            <person name="Tice H."/>
            <person name="Bruce D."/>
            <person name="Goodwin L."/>
            <person name="Pitluck S."/>
            <person name="Saunders E."/>
            <person name="Brettin T."/>
            <person name="Detter J.C."/>
            <person name="Han C."/>
            <person name="Larimer F."/>
            <person name="Land M."/>
            <person name="Hauser L."/>
            <person name="Kyrpides N."/>
            <person name="Ovchinnikova G."/>
            <person name="Kostka J."/>
            <person name="Richardson P."/>
        </authorList>
    </citation>
    <scope>NUCLEOTIDE SEQUENCE [LARGE SCALE GENOMIC DNA]</scope>
    <source>
        <strain evidence="4">DSM 22248 / JCM 15807 / FRC-32</strain>
    </source>
</reference>
<evidence type="ECO:0000313" key="4">
    <source>
        <dbReference type="Proteomes" id="UP000007721"/>
    </source>
</evidence>
<dbReference type="AlphaFoldDB" id="B9M1R7"/>
<feature type="signal peptide" evidence="2">
    <location>
        <begin position="1"/>
        <end position="23"/>
    </location>
</feature>
<gene>
    <name evidence="3" type="ordered locus">Geob_0851</name>
</gene>
<evidence type="ECO:0000256" key="1">
    <source>
        <dbReference type="SAM" id="MobiDB-lite"/>
    </source>
</evidence>
<protein>
    <submittedName>
        <fullName evidence="3">Uncharacterized protein</fullName>
    </submittedName>
</protein>
<name>B9M1R7_GEODF</name>
<organism evidence="3 4">
    <name type="scientific">Geotalea daltonii (strain DSM 22248 / JCM 15807 / FRC-32)</name>
    <name type="common">Geobacter daltonii</name>
    <dbReference type="NCBI Taxonomy" id="316067"/>
    <lineage>
        <taxon>Bacteria</taxon>
        <taxon>Pseudomonadati</taxon>
        <taxon>Thermodesulfobacteriota</taxon>
        <taxon>Desulfuromonadia</taxon>
        <taxon>Geobacterales</taxon>
        <taxon>Geobacteraceae</taxon>
        <taxon>Geotalea</taxon>
    </lineage>
</organism>
<feature type="region of interest" description="Disordered" evidence="1">
    <location>
        <begin position="22"/>
        <end position="96"/>
    </location>
</feature>
<dbReference type="KEGG" id="geo:Geob_0851"/>
<proteinExistence type="predicted"/>
<keyword evidence="4" id="KW-1185">Reference proteome</keyword>
<feature type="chain" id="PRO_5002888589" evidence="2">
    <location>
        <begin position="24"/>
        <end position="96"/>
    </location>
</feature>
<dbReference type="EMBL" id="CP001390">
    <property type="protein sequence ID" value="ACM19213.1"/>
    <property type="molecule type" value="Genomic_DNA"/>
</dbReference>
<evidence type="ECO:0000313" key="3">
    <source>
        <dbReference type="EMBL" id="ACM19213.1"/>
    </source>
</evidence>